<dbReference type="PROSITE" id="PS50893">
    <property type="entry name" value="ABC_TRANSPORTER_2"/>
    <property type="match status" value="1"/>
</dbReference>
<evidence type="ECO:0000256" key="3">
    <source>
        <dbReference type="ARBA" id="ARBA00022448"/>
    </source>
</evidence>
<dbReference type="PANTHER" id="PTHR43553">
    <property type="entry name" value="HEAVY METAL TRANSPORTER"/>
    <property type="match status" value="1"/>
</dbReference>
<comment type="subcellular location">
    <subcellularLocation>
        <location evidence="1">Cell membrane</location>
    </subcellularLocation>
</comment>
<dbReference type="CDD" id="cd03225">
    <property type="entry name" value="ABC_cobalt_CbiO_domain1"/>
    <property type="match status" value="1"/>
</dbReference>
<keyword evidence="7" id="KW-1278">Translocase</keyword>
<evidence type="ECO:0000256" key="5">
    <source>
        <dbReference type="ARBA" id="ARBA00022741"/>
    </source>
</evidence>
<keyword evidence="4" id="KW-1003">Cell membrane</keyword>
<dbReference type="InterPro" id="IPR027417">
    <property type="entry name" value="P-loop_NTPase"/>
</dbReference>
<evidence type="ECO:0000256" key="2">
    <source>
        <dbReference type="ARBA" id="ARBA00005417"/>
    </source>
</evidence>
<dbReference type="Gene3D" id="3.40.50.300">
    <property type="entry name" value="P-loop containing nucleotide triphosphate hydrolases"/>
    <property type="match status" value="1"/>
</dbReference>
<keyword evidence="3" id="KW-0813">Transport</keyword>
<dbReference type="InterPro" id="IPR050095">
    <property type="entry name" value="ECF_ABC_transporter_ATP-bd"/>
</dbReference>
<reference evidence="11" key="1">
    <citation type="journal article" date="2020" name="mSystems">
        <title>Genome- and Community-Level Interaction Insights into Carbon Utilization and Element Cycling Functions of Hydrothermarchaeota in Hydrothermal Sediment.</title>
        <authorList>
            <person name="Zhou Z."/>
            <person name="Liu Y."/>
            <person name="Xu W."/>
            <person name="Pan J."/>
            <person name="Luo Z.H."/>
            <person name="Li M."/>
        </authorList>
    </citation>
    <scope>NUCLEOTIDE SEQUENCE [LARGE SCALE GENOMIC DNA]</scope>
    <source>
        <strain evidence="11">SpSt-339</strain>
    </source>
</reference>
<dbReference type="Pfam" id="PF00005">
    <property type="entry name" value="ABC_tran"/>
    <property type="match status" value="1"/>
</dbReference>
<dbReference type="PANTHER" id="PTHR43553:SF24">
    <property type="entry name" value="ENERGY-COUPLING FACTOR TRANSPORTER ATP-BINDING PROTEIN ECFA1"/>
    <property type="match status" value="1"/>
</dbReference>
<dbReference type="SUPFAM" id="SSF52540">
    <property type="entry name" value="P-loop containing nucleoside triphosphate hydrolases"/>
    <property type="match status" value="1"/>
</dbReference>
<comment type="caution">
    <text evidence="11">The sequence shown here is derived from an EMBL/GenBank/DDBJ whole genome shotgun (WGS) entry which is preliminary data.</text>
</comment>
<keyword evidence="8" id="KW-0472">Membrane</keyword>
<keyword evidence="6 11" id="KW-0067">ATP-binding</keyword>
<feature type="compositionally biased region" description="Low complexity" evidence="9">
    <location>
        <begin position="1"/>
        <end position="21"/>
    </location>
</feature>
<evidence type="ECO:0000256" key="8">
    <source>
        <dbReference type="ARBA" id="ARBA00023136"/>
    </source>
</evidence>
<evidence type="ECO:0000259" key="10">
    <source>
        <dbReference type="PROSITE" id="PS50893"/>
    </source>
</evidence>
<dbReference type="AlphaFoldDB" id="A0A7C2K2Y5"/>
<dbReference type="InterPro" id="IPR017871">
    <property type="entry name" value="ABC_transporter-like_CS"/>
</dbReference>
<dbReference type="GO" id="GO:0016887">
    <property type="term" value="F:ATP hydrolysis activity"/>
    <property type="evidence" value="ECO:0007669"/>
    <property type="project" value="InterPro"/>
</dbReference>
<dbReference type="FunFam" id="3.40.50.300:FF:000224">
    <property type="entry name" value="Energy-coupling factor transporter ATP-binding protein EcfA"/>
    <property type="match status" value="1"/>
</dbReference>
<accession>A0A7C2K2Y5</accession>
<dbReference type="InterPro" id="IPR015856">
    <property type="entry name" value="ABC_transpr_CbiO/EcfA_su"/>
</dbReference>
<dbReference type="SMART" id="SM00382">
    <property type="entry name" value="AAA"/>
    <property type="match status" value="1"/>
</dbReference>
<evidence type="ECO:0000256" key="7">
    <source>
        <dbReference type="ARBA" id="ARBA00022967"/>
    </source>
</evidence>
<sequence length="291" mass="31292">MAGSRRAAGPAAAAGVGPGRARAPRDAGPRLDGRVAKAVAVSTAPALELRDLAFAYPGGRMVLSQISAVVPPQTRLAVIGPSGAGKSTLLMHLNGLLPQTPVADPRDCTVWIQGEPVVQSRLRTVRQTVGFVFQDPDDQLFAATVEEDIAFGPKQLGIPREETARRVTACLEAVGLPDARRMHPAQLSYGERKRICLAGVLACEPQILVLDEPSSNLDPRSRKQLAAILRGLTATLVIATHDLDLVLDLCDRVLLLDHGRIQADGDPERLLSDPLLMDRHGLEVPWRLRPR</sequence>
<evidence type="ECO:0000256" key="4">
    <source>
        <dbReference type="ARBA" id="ARBA00022475"/>
    </source>
</evidence>
<feature type="domain" description="ABC transporter" evidence="10">
    <location>
        <begin position="47"/>
        <end position="283"/>
    </location>
</feature>
<organism evidence="11">
    <name type="scientific">Schlesneria paludicola</name>
    <dbReference type="NCBI Taxonomy" id="360056"/>
    <lineage>
        <taxon>Bacteria</taxon>
        <taxon>Pseudomonadati</taxon>
        <taxon>Planctomycetota</taxon>
        <taxon>Planctomycetia</taxon>
        <taxon>Planctomycetales</taxon>
        <taxon>Planctomycetaceae</taxon>
        <taxon>Schlesneria</taxon>
    </lineage>
</organism>
<evidence type="ECO:0000256" key="1">
    <source>
        <dbReference type="ARBA" id="ARBA00004236"/>
    </source>
</evidence>
<evidence type="ECO:0000256" key="9">
    <source>
        <dbReference type="SAM" id="MobiDB-lite"/>
    </source>
</evidence>
<keyword evidence="5" id="KW-0547">Nucleotide-binding</keyword>
<feature type="region of interest" description="Disordered" evidence="9">
    <location>
        <begin position="1"/>
        <end position="30"/>
    </location>
</feature>
<dbReference type="GO" id="GO:0005524">
    <property type="term" value="F:ATP binding"/>
    <property type="evidence" value="ECO:0007669"/>
    <property type="project" value="UniProtKB-KW"/>
</dbReference>
<evidence type="ECO:0000256" key="6">
    <source>
        <dbReference type="ARBA" id="ARBA00022840"/>
    </source>
</evidence>
<proteinExistence type="inferred from homology"/>
<dbReference type="EMBL" id="DSOK01000422">
    <property type="protein sequence ID" value="HEN16843.1"/>
    <property type="molecule type" value="Genomic_DNA"/>
</dbReference>
<dbReference type="InterPro" id="IPR003439">
    <property type="entry name" value="ABC_transporter-like_ATP-bd"/>
</dbReference>
<protein>
    <submittedName>
        <fullName evidence="11">ABC transporter ATP-binding protein</fullName>
    </submittedName>
</protein>
<dbReference type="InterPro" id="IPR003593">
    <property type="entry name" value="AAA+_ATPase"/>
</dbReference>
<evidence type="ECO:0000313" key="11">
    <source>
        <dbReference type="EMBL" id="HEN16843.1"/>
    </source>
</evidence>
<gene>
    <name evidence="11" type="ORF">ENQ76_15385</name>
</gene>
<comment type="similarity">
    <text evidence="2">Belongs to the ABC transporter superfamily.</text>
</comment>
<dbReference type="PROSITE" id="PS00211">
    <property type="entry name" value="ABC_TRANSPORTER_1"/>
    <property type="match status" value="1"/>
</dbReference>
<name>A0A7C2K2Y5_9PLAN</name>
<dbReference type="GO" id="GO:0042626">
    <property type="term" value="F:ATPase-coupled transmembrane transporter activity"/>
    <property type="evidence" value="ECO:0007669"/>
    <property type="project" value="TreeGrafter"/>
</dbReference>
<dbReference type="GO" id="GO:0043190">
    <property type="term" value="C:ATP-binding cassette (ABC) transporter complex"/>
    <property type="evidence" value="ECO:0007669"/>
    <property type="project" value="TreeGrafter"/>
</dbReference>